<name>A0ABD1L216_9FABA</name>
<dbReference type="AlphaFoldDB" id="A0ABD1L216"/>
<evidence type="ECO:0008006" key="3">
    <source>
        <dbReference type="Google" id="ProtNLM"/>
    </source>
</evidence>
<accession>A0ABD1L216</accession>
<reference evidence="1 2" key="1">
    <citation type="submission" date="2024-08" db="EMBL/GenBank/DDBJ databases">
        <title>Insights into the chromosomal genome structure of Flemingia macrophylla.</title>
        <authorList>
            <person name="Ding Y."/>
            <person name="Zhao Y."/>
            <person name="Bi W."/>
            <person name="Wu M."/>
            <person name="Zhao G."/>
            <person name="Gong Y."/>
            <person name="Li W."/>
            <person name="Zhang P."/>
        </authorList>
    </citation>
    <scope>NUCLEOTIDE SEQUENCE [LARGE SCALE GENOMIC DNA]</scope>
    <source>
        <strain evidence="1">DYQJB</strain>
        <tissue evidence="1">Leaf</tissue>
    </source>
</reference>
<dbReference type="EMBL" id="JBGMDY010000011">
    <property type="protein sequence ID" value="KAL2317403.1"/>
    <property type="molecule type" value="Genomic_DNA"/>
</dbReference>
<keyword evidence="2" id="KW-1185">Reference proteome</keyword>
<protein>
    <recommendedName>
        <fullName evidence="3">Maturase K</fullName>
    </recommendedName>
</protein>
<dbReference type="InterPro" id="IPR036388">
    <property type="entry name" value="WH-like_DNA-bd_sf"/>
</dbReference>
<dbReference type="Proteomes" id="UP001603857">
    <property type="component" value="Unassembled WGS sequence"/>
</dbReference>
<dbReference type="InterPro" id="IPR036390">
    <property type="entry name" value="WH_DNA-bd_sf"/>
</dbReference>
<organism evidence="1 2">
    <name type="scientific">Flemingia macrophylla</name>
    <dbReference type="NCBI Taxonomy" id="520843"/>
    <lineage>
        <taxon>Eukaryota</taxon>
        <taxon>Viridiplantae</taxon>
        <taxon>Streptophyta</taxon>
        <taxon>Embryophyta</taxon>
        <taxon>Tracheophyta</taxon>
        <taxon>Spermatophyta</taxon>
        <taxon>Magnoliopsida</taxon>
        <taxon>eudicotyledons</taxon>
        <taxon>Gunneridae</taxon>
        <taxon>Pentapetalae</taxon>
        <taxon>rosids</taxon>
        <taxon>fabids</taxon>
        <taxon>Fabales</taxon>
        <taxon>Fabaceae</taxon>
        <taxon>Papilionoideae</taxon>
        <taxon>50 kb inversion clade</taxon>
        <taxon>NPAAA clade</taxon>
        <taxon>indigoferoid/millettioid clade</taxon>
        <taxon>Phaseoleae</taxon>
        <taxon>Flemingia</taxon>
    </lineage>
</organism>
<gene>
    <name evidence="1" type="ORF">Fmac_031279</name>
</gene>
<comment type="caution">
    <text evidence="1">The sequence shown here is derived from an EMBL/GenBank/DDBJ whole genome shotgun (WGS) entry which is preliminary data.</text>
</comment>
<proteinExistence type="predicted"/>
<evidence type="ECO:0000313" key="2">
    <source>
        <dbReference type="Proteomes" id="UP001603857"/>
    </source>
</evidence>
<sequence>MVLSSFFSRPNVTDNELEEYAPTEDTSTLLLKNHPIISGIDIIHNYGERMPLSNLIASLPIHPSKTHFIYRLMRIKIQSAFFSQQNDTGNELKVKYALTDASILLLKSHVMSVTPFLHVMLDPILMHPWNHFSAG</sequence>
<dbReference type="SUPFAM" id="SSF46785">
    <property type="entry name" value="Winged helix' DNA-binding domain"/>
    <property type="match status" value="1"/>
</dbReference>
<dbReference type="Gene3D" id="1.10.10.10">
    <property type="entry name" value="Winged helix-like DNA-binding domain superfamily/Winged helix DNA-binding domain"/>
    <property type="match status" value="1"/>
</dbReference>
<evidence type="ECO:0000313" key="1">
    <source>
        <dbReference type="EMBL" id="KAL2317403.1"/>
    </source>
</evidence>